<dbReference type="Pfam" id="PF20463">
    <property type="entry name" value="PDH_C"/>
    <property type="match status" value="1"/>
</dbReference>
<dbReference type="InterPro" id="IPR050812">
    <property type="entry name" value="Preph/Arog_dehydrog"/>
</dbReference>
<keyword evidence="4" id="KW-1185">Reference proteome</keyword>
<dbReference type="GO" id="GO:0006571">
    <property type="term" value="P:tyrosine biosynthetic process"/>
    <property type="evidence" value="ECO:0007669"/>
    <property type="project" value="InterPro"/>
</dbReference>
<evidence type="ECO:0000313" key="3">
    <source>
        <dbReference type="EMBL" id="ACL17878.1"/>
    </source>
</evidence>
<dbReference type="Proteomes" id="UP000002457">
    <property type="component" value="Chromosome"/>
</dbReference>
<dbReference type="Gene3D" id="1.10.3660.10">
    <property type="entry name" value="6-phosphogluconate dehydrogenase C-terminal like domain"/>
    <property type="match status" value="1"/>
</dbReference>
<dbReference type="PANTHER" id="PTHR21363">
    <property type="entry name" value="PREPHENATE DEHYDROGENASE"/>
    <property type="match status" value="1"/>
</dbReference>
<dbReference type="KEGG" id="mpl:Mpal_2608"/>
<dbReference type="GO" id="GO:0008977">
    <property type="term" value="F:prephenate dehydrogenase (NAD+) activity"/>
    <property type="evidence" value="ECO:0007669"/>
    <property type="project" value="InterPro"/>
</dbReference>
<evidence type="ECO:0000313" key="4">
    <source>
        <dbReference type="Proteomes" id="UP000002457"/>
    </source>
</evidence>
<dbReference type="EMBL" id="CP001338">
    <property type="protein sequence ID" value="ACL17878.1"/>
    <property type="molecule type" value="Genomic_DNA"/>
</dbReference>
<dbReference type="AlphaFoldDB" id="B8GF72"/>
<name>B8GF72_METPE</name>
<dbReference type="InterPro" id="IPR008927">
    <property type="entry name" value="6-PGluconate_DH-like_C_sf"/>
</dbReference>
<accession>B8GF72</accession>
<dbReference type="GeneID" id="7271876"/>
<sequence>MSSEGEKKGTTVGIIGGTGQMGSFFAAVFRRAGWEVAVRGRKSDQSLDRFLDPCDIVMIVVPIRATVGVIEEVAPLLRADQLLCDLTSLKTGPVAAMIKSKASVVGLHPMFGPGVETLQGQTIVVTPATAPEERYRPMIRVFAGDGARITVTTPEHHDRMMAIVQGLTHFLTLCMADTMRRQQIEIEEVLTYTSPIYRIQLGLIGRLLSQDDGLYGDMLQMNPAVGPVLADCEQAVQSLSDAVESGDPDRFSRFFLENAKKYSVYGPQATLETDHLIRCLVER</sequence>
<dbReference type="HOGENOM" id="CLU_036672_1_1_2"/>
<keyword evidence="1" id="KW-0560">Oxidoreductase</keyword>
<dbReference type="InterPro" id="IPR046826">
    <property type="entry name" value="PDH_N"/>
</dbReference>
<dbReference type="Gene3D" id="3.40.50.720">
    <property type="entry name" value="NAD(P)-binding Rossmann-like Domain"/>
    <property type="match status" value="1"/>
</dbReference>
<dbReference type="InterPro" id="IPR036291">
    <property type="entry name" value="NAD(P)-bd_dom_sf"/>
</dbReference>
<dbReference type="SUPFAM" id="SSF51735">
    <property type="entry name" value="NAD(P)-binding Rossmann-fold domains"/>
    <property type="match status" value="1"/>
</dbReference>
<dbReference type="GO" id="GO:0004665">
    <property type="term" value="F:prephenate dehydrogenase (NADP+) activity"/>
    <property type="evidence" value="ECO:0007669"/>
    <property type="project" value="InterPro"/>
</dbReference>
<dbReference type="SUPFAM" id="SSF48179">
    <property type="entry name" value="6-phosphogluconate dehydrogenase C-terminal domain-like"/>
    <property type="match status" value="1"/>
</dbReference>
<evidence type="ECO:0000259" key="2">
    <source>
        <dbReference type="PROSITE" id="PS51176"/>
    </source>
</evidence>
<feature type="domain" description="Prephenate/arogenate dehydrogenase" evidence="2">
    <location>
        <begin position="10"/>
        <end position="273"/>
    </location>
</feature>
<dbReference type="PROSITE" id="PS51176">
    <property type="entry name" value="PDH_ADH"/>
    <property type="match status" value="1"/>
</dbReference>
<dbReference type="STRING" id="521011.Mpal_2608"/>
<organism evidence="3 4">
    <name type="scientific">Methanosphaerula palustris (strain ATCC BAA-1556 / DSM 19958 / E1-9c)</name>
    <dbReference type="NCBI Taxonomy" id="521011"/>
    <lineage>
        <taxon>Archaea</taxon>
        <taxon>Methanobacteriati</taxon>
        <taxon>Methanobacteriota</taxon>
        <taxon>Stenosarchaea group</taxon>
        <taxon>Methanomicrobia</taxon>
        <taxon>Methanomicrobiales</taxon>
        <taxon>Methanoregulaceae</taxon>
        <taxon>Methanosphaerula</taxon>
    </lineage>
</organism>
<dbReference type="PANTHER" id="PTHR21363:SF0">
    <property type="entry name" value="PREPHENATE DEHYDROGENASE [NADP(+)]"/>
    <property type="match status" value="1"/>
</dbReference>
<proteinExistence type="predicted"/>
<gene>
    <name evidence="3" type="ordered locus">Mpal_2608</name>
</gene>
<evidence type="ECO:0000256" key="1">
    <source>
        <dbReference type="ARBA" id="ARBA00023002"/>
    </source>
</evidence>
<dbReference type="InterPro" id="IPR003099">
    <property type="entry name" value="Prephen_DH"/>
</dbReference>
<dbReference type="Pfam" id="PF02153">
    <property type="entry name" value="PDH_N"/>
    <property type="match status" value="1"/>
</dbReference>
<dbReference type="GO" id="GO:0070403">
    <property type="term" value="F:NAD+ binding"/>
    <property type="evidence" value="ECO:0007669"/>
    <property type="project" value="InterPro"/>
</dbReference>
<dbReference type="eggNOG" id="arCOG00245">
    <property type="taxonomic scope" value="Archaea"/>
</dbReference>
<dbReference type="InterPro" id="IPR046825">
    <property type="entry name" value="PDH_C"/>
</dbReference>
<dbReference type="RefSeq" id="WP_012619197.1">
    <property type="nucleotide sequence ID" value="NC_011832.1"/>
</dbReference>
<protein>
    <submittedName>
        <fullName evidence="3">Prephenate dehydrogenase</fullName>
    </submittedName>
</protein>
<reference evidence="3 4" key="1">
    <citation type="journal article" date="2015" name="Genome Announc.">
        <title>Complete Genome Sequence of Methanosphaerula palustris E1-9CT, a Hydrogenotrophic Methanogen Isolated from a Minerotrophic Fen Peatland.</title>
        <authorList>
            <person name="Cadillo-Quiroz H."/>
            <person name="Browne P."/>
            <person name="Kyrpides N."/>
            <person name="Woyke T."/>
            <person name="Goodwin L."/>
            <person name="Detter C."/>
            <person name="Yavitt J.B."/>
            <person name="Zinder S.H."/>
        </authorList>
    </citation>
    <scope>NUCLEOTIDE SEQUENCE [LARGE SCALE GENOMIC DNA]</scope>
    <source>
        <strain evidence="4">ATCC BAA-1556 / DSM 19958 / E1-9c</strain>
    </source>
</reference>